<dbReference type="PANTHER" id="PTHR47756:SF2">
    <property type="entry name" value="BLL6612 PROTEIN"/>
    <property type="match status" value="1"/>
</dbReference>
<dbReference type="Gene3D" id="1.10.1740.10">
    <property type="match status" value="1"/>
</dbReference>
<dbReference type="PANTHER" id="PTHR47756">
    <property type="entry name" value="BLL6612 PROTEIN-RELATED"/>
    <property type="match status" value="1"/>
</dbReference>
<dbReference type="AlphaFoldDB" id="A0A1M3KZH1"/>
<gene>
    <name evidence="3" type="ORF">BGO89_06205</name>
</gene>
<feature type="domain" description="DUF6596" evidence="2">
    <location>
        <begin position="184"/>
        <end position="285"/>
    </location>
</feature>
<organism evidence="3 4">
    <name type="scientific">Candidatus Kapaibacterium thiocyanatum</name>
    <dbReference type="NCBI Taxonomy" id="1895771"/>
    <lineage>
        <taxon>Bacteria</taxon>
        <taxon>Pseudomonadati</taxon>
        <taxon>Candidatus Kapaibacteriota</taxon>
        <taxon>Candidatus Kapaibacteriia</taxon>
        <taxon>Candidatus Kapaibacteriales</taxon>
        <taxon>Candidatus Kapaibacteriaceae</taxon>
        <taxon>Candidatus Kapaibacterium</taxon>
    </lineage>
</organism>
<evidence type="ECO:0000313" key="3">
    <source>
        <dbReference type="EMBL" id="OJX57988.1"/>
    </source>
</evidence>
<dbReference type="SUPFAM" id="SSF88946">
    <property type="entry name" value="Sigma2 domain of RNA polymerase sigma factors"/>
    <property type="match status" value="1"/>
</dbReference>
<evidence type="ECO:0000313" key="4">
    <source>
        <dbReference type="Proteomes" id="UP000184233"/>
    </source>
</evidence>
<dbReference type="InterPro" id="IPR013325">
    <property type="entry name" value="RNA_pol_sigma_r2"/>
</dbReference>
<dbReference type="InterPro" id="IPR007627">
    <property type="entry name" value="RNA_pol_sigma70_r2"/>
</dbReference>
<dbReference type="GO" id="GO:0006352">
    <property type="term" value="P:DNA-templated transcription initiation"/>
    <property type="evidence" value="ECO:0007669"/>
    <property type="project" value="InterPro"/>
</dbReference>
<reference evidence="3 4" key="1">
    <citation type="submission" date="2016-09" db="EMBL/GenBank/DDBJ databases">
        <title>Genome-resolved meta-omics ties microbial dynamics to process performance in biotechnology for thiocyanate degradation.</title>
        <authorList>
            <person name="Kantor R.S."/>
            <person name="Huddy R.J."/>
            <person name="Iyer R."/>
            <person name="Thomas B.C."/>
            <person name="Brown C.T."/>
            <person name="Anantharaman K."/>
            <person name="Tringe S."/>
            <person name="Hettich R.L."/>
            <person name="Harrison S.T."/>
            <person name="Banfield J.F."/>
        </authorList>
    </citation>
    <scope>NUCLEOTIDE SEQUENCE [LARGE SCALE GENOMIC DNA]</scope>
    <source>
        <strain evidence="3">59-99</strain>
    </source>
</reference>
<dbReference type="EMBL" id="MKVH01000020">
    <property type="protein sequence ID" value="OJX57988.1"/>
    <property type="molecule type" value="Genomic_DNA"/>
</dbReference>
<dbReference type="Pfam" id="PF04542">
    <property type="entry name" value="Sigma70_r2"/>
    <property type="match status" value="1"/>
</dbReference>
<proteinExistence type="predicted"/>
<feature type="domain" description="RNA polymerase sigma-70 region 2" evidence="1">
    <location>
        <begin position="24"/>
        <end position="77"/>
    </location>
</feature>
<sequence>MDGHELLPNLFRTEYRKIIAVLCATFGIDHVEIAEDIVADTFLSATELWGTKGLPENPTAWLYTVAKNKTRNHLKRTSLFANTITPALRNDLPVSEEPSIDLTEERIRDSQLAMIFTVCDPRIPVEAQVALALNLLCGFGVQEVADAFLITREAAYKRLHRGKERLRSERIRIEQPEAHELDDRLPAVLTTLYLLFSEGYYSSSTNTILRKDLCGEAMRLAYLLVQNETTNLPVVNALLSLMCFHASRFDARFSANGDVVLYGDQDVGLWDMELVRMGEHFLNQASTGSNLSKYHLEAGIAYWHTHKDDTTEKWESILQLYNRLLQIEYSPVAALNRTYALAKANGYEQAIVEAEKLDLTANHLYHCLLGHLYVDIDRTMALHHFDIALSMTTSDMERQVIVQQMDAIVPTWNSPP</sequence>
<evidence type="ECO:0000259" key="2">
    <source>
        <dbReference type="Pfam" id="PF20239"/>
    </source>
</evidence>
<dbReference type="GO" id="GO:0003700">
    <property type="term" value="F:DNA-binding transcription factor activity"/>
    <property type="evidence" value="ECO:0007669"/>
    <property type="project" value="InterPro"/>
</dbReference>
<comment type="caution">
    <text evidence="3">The sequence shown here is derived from an EMBL/GenBank/DDBJ whole genome shotgun (WGS) entry which is preliminary data.</text>
</comment>
<dbReference type="InterPro" id="IPR046531">
    <property type="entry name" value="DUF6596"/>
</dbReference>
<dbReference type="Pfam" id="PF20239">
    <property type="entry name" value="DUF6596"/>
    <property type="match status" value="1"/>
</dbReference>
<protein>
    <submittedName>
        <fullName evidence="3">RNA polymerase subunit sigma</fullName>
    </submittedName>
</protein>
<dbReference type="Proteomes" id="UP000184233">
    <property type="component" value="Unassembled WGS sequence"/>
</dbReference>
<name>A0A1M3KZH1_9BACT</name>
<accession>A0A1M3KZH1</accession>
<dbReference type="STRING" id="1895771.BGO89_06205"/>
<dbReference type="InterPro" id="IPR013324">
    <property type="entry name" value="RNA_pol_sigma_r3/r4-like"/>
</dbReference>
<evidence type="ECO:0000259" key="1">
    <source>
        <dbReference type="Pfam" id="PF04542"/>
    </source>
</evidence>
<dbReference type="SUPFAM" id="SSF88659">
    <property type="entry name" value="Sigma3 and sigma4 domains of RNA polymerase sigma factors"/>
    <property type="match status" value="1"/>
</dbReference>